<sequence>MEATRYTNKKTSGIYHGCLDVIDSYRVLFINGTILFNCFLWSRRQKKVFIETKSNHGDQYFSQLQSSWKMTR</sequence>
<evidence type="ECO:0000313" key="1">
    <source>
        <dbReference type="EMBL" id="EYB98345.1"/>
    </source>
</evidence>
<dbReference type="Proteomes" id="UP000024635">
    <property type="component" value="Unassembled WGS sequence"/>
</dbReference>
<organism evidence="1 2">
    <name type="scientific">Ancylostoma ceylanicum</name>
    <dbReference type="NCBI Taxonomy" id="53326"/>
    <lineage>
        <taxon>Eukaryota</taxon>
        <taxon>Metazoa</taxon>
        <taxon>Ecdysozoa</taxon>
        <taxon>Nematoda</taxon>
        <taxon>Chromadorea</taxon>
        <taxon>Rhabditida</taxon>
        <taxon>Rhabditina</taxon>
        <taxon>Rhabditomorpha</taxon>
        <taxon>Strongyloidea</taxon>
        <taxon>Ancylostomatidae</taxon>
        <taxon>Ancylostomatinae</taxon>
        <taxon>Ancylostoma</taxon>
    </lineage>
</organism>
<protein>
    <submittedName>
        <fullName evidence="1">Uncharacterized protein</fullName>
    </submittedName>
</protein>
<dbReference type="EMBL" id="JARK01001468">
    <property type="protein sequence ID" value="EYB98345.1"/>
    <property type="molecule type" value="Genomic_DNA"/>
</dbReference>
<name>A0A016T6I7_9BILA</name>
<keyword evidence="2" id="KW-1185">Reference proteome</keyword>
<accession>A0A016T6I7</accession>
<dbReference type="AlphaFoldDB" id="A0A016T6I7"/>
<proteinExistence type="predicted"/>
<reference evidence="2" key="1">
    <citation type="journal article" date="2015" name="Nat. Genet.">
        <title>The genome and transcriptome of the zoonotic hookworm Ancylostoma ceylanicum identify infection-specific gene families.</title>
        <authorList>
            <person name="Schwarz E.M."/>
            <person name="Hu Y."/>
            <person name="Antoshechkin I."/>
            <person name="Miller M.M."/>
            <person name="Sternberg P.W."/>
            <person name="Aroian R.V."/>
        </authorList>
    </citation>
    <scope>NUCLEOTIDE SEQUENCE</scope>
    <source>
        <strain evidence="2">HY135</strain>
    </source>
</reference>
<gene>
    <name evidence="1" type="primary">Acey_s0132.g1731</name>
    <name evidence="1" type="ORF">Y032_0132g1731</name>
</gene>
<evidence type="ECO:0000313" key="2">
    <source>
        <dbReference type="Proteomes" id="UP000024635"/>
    </source>
</evidence>
<comment type="caution">
    <text evidence="1">The sequence shown here is derived from an EMBL/GenBank/DDBJ whole genome shotgun (WGS) entry which is preliminary data.</text>
</comment>